<feature type="compositionally biased region" description="Acidic residues" evidence="1">
    <location>
        <begin position="101"/>
        <end position="127"/>
    </location>
</feature>
<organism evidence="2">
    <name type="scientific">viral metagenome</name>
    <dbReference type="NCBI Taxonomy" id="1070528"/>
    <lineage>
        <taxon>unclassified sequences</taxon>
        <taxon>metagenomes</taxon>
        <taxon>organismal metagenomes</taxon>
    </lineage>
</organism>
<evidence type="ECO:0000313" key="2">
    <source>
        <dbReference type="EMBL" id="QHS85036.1"/>
    </source>
</evidence>
<reference evidence="2" key="1">
    <citation type="journal article" date="2020" name="Nature">
        <title>Giant virus diversity and host interactions through global metagenomics.</title>
        <authorList>
            <person name="Schulz F."/>
            <person name="Roux S."/>
            <person name="Paez-Espino D."/>
            <person name="Jungbluth S."/>
            <person name="Walsh D.A."/>
            <person name="Denef V.J."/>
            <person name="McMahon K.D."/>
            <person name="Konstantinidis K.T."/>
            <person name="Eloe-Fadrosh E.A."/>
            <person name="Kyrpides N.C."/>
            <person name="Woyke T."/>
        </authorList>
    </citation>
    <scope>NUCLEOTIDE SEQUENCE</scope>
    <source>
        <strain evidence="2">GVMAG-M-3300009182-67</strain>
    </source>
</reference>
<feature type="compositionally biased region" description="Basic and acidic residues" evidence="1">
    <location>
        <begin position="141"/>
        <end position="150"/>
    </location>
</feature>
<proteinExistence type="predicted"/>
<feature type="region of interest" description="Disordered" evidence="1">
    <location>
        <begin position="101"/>
        <end position="150"/>
    </location>
</feature>
<dbReference type="AlphaFoldDB" id="A0A6C0AZ02"/>
<name>A0A6C0AZ02_9ZZZZ</name>
<accession>A0A6C0AZ02</accession>
<sequence>MSNSAEKLVKQTIKLLSKTQDLDYEELKMDAKKLIRAARNFDETLLGMMEEIMDLGNVGAEEELEEFNPEVLKIYCRIKEIDDSGSDKSLRARVWNHIEEEFELSDDEEEEEDSEVSESEEELEPEPEPERVVKIKKSKKSKEPEVVVIN</sequence>
<dbReference type="EMBL" id="MN739039">
    <property type="protein sequence ID" value="QHS85036.1"/>
    <property type="molecule type" value="Genomic_DNA"/>
</dbReference>
<evidence type="ECO:0000256" key="1">
    <source>
        <dbReference type="SAM" id="MobiDB-lite"/>
    </source>
</evidence>
<protein>
    <submittedName>
        <fullName evidence="2">Uncharacterized protein</fullName>
    </submittedName>
</protein>